<reference evidence="1 2" key="1">
    <citation type="submission" date="2017-01" db="EMBL/GenBank/DDBJ databases">
        <authorList>
            <person name="Mah S.A."/>
            <person name="Swanson W.J."/>
            <person name="Moy G.W."/>
            <person name="Vacquier V.D."/>
        </authorList>
    </citation>
    <scope>NUCLEOTIDE SEQUENCE [LARGE SCALE GENOMIC DNA]</scope>
    <source>
        <strain evidence="1 2">DSM 21219</strain>
    </source>
</reference>
<dbReference type="AlphaFoldDB" id="A0A1R3W9N1"/>
<protein>
    <submittedName>
        <fullName evidence="1">Uncharacterized protein</fullName>
    </submittedName>
</protein>
<dbReference type="Proteomes" id="UP000192455">
    <property type="component" value="Unassembled WGS sequence"/>
</dbReference>
<name>A0A1R3W9N1_9RHOB</name>
<evidence type="ECO:0000313" key="1">
    <source>
        <dbReference type="EMBL" id="SIT74705.1"/>
    </source>
</evidence>
<gene>
    <name evidence="1" type="ORF">SAMN05421849_0201</name>
</gene>
<dbReference type="EMBL" id="FTPS01000001">
    <property type="protein sequence ID" value="SIT74705.1"/>
    <property type="molecule type" value="Genomic_DNA"/>
</dbReference>
<accession>A0A1R3W9N1</accession>
<evidence type="ECO:0000313" key="2">
    <source>
        <dbReference type="Proteomes" id="UP000192455"/>
    </source>
</evidence>
<keyword evidence="2" id="KW-1185">Reference proteome</keyword>
<dbReference type="STRING" id="515897.SAMN05421849_0201"/>
<proteinExistence type="predicted"/>
<sequence>MEELMNEIKAYAQARGIKPATVLQNAAALSGNTWDRWARNGAACTVITAERIRKYMSEHPPQQQEGASP</sequence>
<organism evidence="1 2">
    <name type="scientific">Pontibaca methylaminivorans</name>
    <dbReference type="NCBI Taxonomy" id="515897"/>
    <lineage>
        <taxon>Bacteria</taxon>
        <taxon>Pseudomonadati</taxon>
        <taxon>Pseudomonadota</taxon>
        <taxon>Alphaproteobacteria</taxon>
        <taxon>Rhodobacterales</taxon>
        <taxon>Roseobacteraceae</taxon>
        <taxon>Pontibaca</taxon>
    </lineage>
</organism>